<dbReference type="GO" id="GO:0016020">
    <property type="term" value="C:membrane"/>
    <property type="evidence" value="ECO:0007669"/>
    <property type="project" value="UniProtKB-SubCell"/>
</dbReference>
<evidence type="ECO:0000256" key="1">
    <source>
        <dbReference type="ARBA" id="ARBA00004141"/>
    </source>
</evidence>
<dbReference type="OrthoDB" id="6612291at2759"/>
<dbReference type="InterPro" id="IPR020846">
    <property type="entry name" value="MFS_dom"/>
</dbReference>
<gene>
    <name evidence="9" type="ORF">A1O3_00259</name>
</gene>
<feature type="transmembrane region" description="Helical" evidence="7">
    <location>
        <begin position="440"/>
        <end position="459"/>
    </location>
</feature>
<name>W9ZAZ8_9EURO</name>
<feature type="transmembrane region" description="Helical" evidence="7">
    <location>
        <begin position="154"/>
        <end position="179"/>
    </location>
</feature>
<evidence type="ECO:0000256" key="5">
    <source>
        <dbReference type="ARBA" id="ARBA00023136"/>
    </source>
</evidence>
<dbReference type="InterPro" id="IPR005828">
    <property type="entry name" value="MFS_sugar_transport-like"/>
</dbReference>
<dbReference type="InterPro" id="IPR050360">
    <property type="entry name" value="MFS_Sugar_Transporters"/>
</dbReference>
<dbReference type="HOGENOM" id="CLU_001265_30_13_1"/>
<feature type="region of interest" description="Disordered" evidence="6">
    <location>
        <begin position="514"/>
        <end position="533"/>
    </location>
</feature>
<keyword evidence="10" id="KW-1185">Reference proteome</keyword>
<evidence type="ECO:0000256" key="6">
    <source>
        <dbReference type="SAM" id="MobiDB-lite"/>
    </source>
</evidence>
<dbReference type="PANTHER" id="PTHR48022:SF11">
    <property type="entry name" value="MONOSACCHARIDE TRANSPORTER (HXT8), PUTATIVE (AFU_ORTHOLOGUE AFUA_2G08120)-RELATED"/>
    <property type="match status" value="1"/>
</dbReference>
<dbReference type="Gene3D" id="1.20.1250.20">
    <property type="entry name" value="MFS general substrate transporter like domains"/>
    <property type="match status" value="1"/>
</dbReference>
<dbReference type="RefSeq" id="XP_007728599.1">
    <property type="nucleotide sequence ID" value="XM_007730409.1"/>
</dbReference>
<evidence type="ECO:0000259" key="8">
    <source>
        <dbReference type="PROSITE" id="PS50850"/>
    </source>
</evidence>
<protein>
    <recommendedName>
        <fullName evidence="8">Major facilitator superfamily (MFS) profile domain-containing protein</fullName>
    </recommendedName>
</protein>
<comment type="caution">
    <text evidence="9">The sequence shown here is derived from an EMBL/GenBank/DDBJ whole genome shotgun (WGS) entry which is preliminary data.</text>
</comment>
<feature type="transmembrane region" description="Helical" evidence="7">
    <location>
        <begin position="345"/>
        <end position="364"/>
    </location>
</feature>
<comment type="similarity">
    <text evidence="2">Belongs to the major facilitator superfamily. Sugar transporter (TC 2.A.1.1) family.</text>
</comment>
<feature type="transmembrane region" description="Helical" evidence="7">
    <location>
        <begin position="20"/>
        <end position="43"/>
    </location>
</feature>
<comment type="subcellular location">
    <subcellularLocation>
        <location evidence="1">Membrane</location>
        <topology evidence="1">Multi-pass membrane protein</topology>
    </subcellularLocation>
</comment>
<feature type="domain" description="Major facilitator superfamily (MFS) profile" evidence="8">
    <location>
        <begin position="24"/>
        <end position="463"/>
    </location>
</feature>
<dbReference type="EMBL" id="AMGY01000001">
    <property type="protein sequence ID" value="EXJ91709.1"/>
    <property type="molecule type" value="Genomic_DNA"/>
</dbReference>
<evidence type="ECO:0000256" key="2">
    <source>
        <dbReference type="ARBA" id="ARBA00010992"/>
    </source>
</evidence>
<organism evidence="9 10">
    <name type="scientific">Capronia epimyces CBS 606.96</name>
    <dbReference type="NCBI Taxonomy" id="1182542"/>
    <lineage>
        <taxon>Eukaryota</taxon>
        <taxon>Fungi</taxon>
        <taxon>Dikarya</taxon>
        <taxon>Ascomycota</taxon>
        <taxon>Pezizomycotina</taxon>
        <taxon>Eurotiomycetes</taxon>
        <taxon>Chaetothyriomycetidae</taxon>
        <taxon>Chaetothyriales</taxon>
        <taxon>Herpotrichiellaceae</taxon>
        <taxon>Capronia</taxon>
    </lineage>
</organism>
<proteinExistence type="inferred from homology"/>
<feature type="transmembrane region" description="Helical" evidence="7">
    <location>
        <begin position="121"/>
        <end position="142"/>
    </location>
</feature>
<keyword evidence="5 7" id="KW-0472">Membrane</keyword>
<evidence type="ECO:0000313" key="10">
    <source>
        <dbReference type="Proteomes" id="UP000019478"/>
    </source>
</evidence>
<dbReference type="Proteomes" id="UP000019478">
    <property type="component" value="Unassembled WGS sequence"/>
</dbReference>
<evidence type="ECO:0000256" key="4">
    <source>
        <dbReference type="ARBA" id="ARBA00022989"/>
    </source>
</evidence>
<dbReference type="GO" id="GO:0005351">
    <property type="term" value="F:carbohydrate:proton symporter activity"/>
    <property type="evidence" value="ECO:0007669"/>
    <property type="project" value="TreeGrafter"/>
</dbReference>
<dbReference type="SUPFAM" id="SSF103473">
    <property type="entry name" value="MFS general substrate transporter"/>
    <property type="match status" value="1"/>
</dbReference>
<dbReference type="eggNOG" id="KOG0254">
    <property type="taxonomic scope" value="Eukaryota"/>
</dbReference>
<feature type="transmembrane region" description="Helical" evidence="7">
    <location>
        <begin position="370"/>
        <end position="389"/>
    </location>
</feature>
<accession>W9ZAZ8</accession>
<feature type="transmembrane region" description="Helical" evidence="7">
    <location>
        <begin position="185"/>
        <end position="206"/>
    </location>
</feature>
<dbReference type="PROSITE" id="PS50850">
    <property type="entry name" value="MFS"/>
    <property type="match status" value="1"/>
</dbReference>
<feature type="transmembrane region" description="Helical" evidence="7">
    <location>
        <begin position="316"/>
        <end position="333"/>
    </location>
</feature>
<feature type="transmembrane region" description="Helical" evidence="7">
    <location>
        <begin position="63"/>
        <end position="83"/>
    </location>
</feature>
<sequence>MAILESDANNFEQRRHFKLYNVFICMFMGLAGTAYGTTASVIGTTLGQPSFFKAMGLNASNEASLTGAMNSLYYAGGVFGAVCHGWMADRFGRKIDIFAGATMIVVSQALIAGSVNPAMFIVFRFFCGWGGFQCAAGVPLWMAEVVPPGHRGMLSDLCSIMITLGYALTGYVGLGFYFLDTPNTWRGPLALAMIPGVILICGIYWLPESPRYLLTKERYEEAWDVVSRLHSDPKDPHNEFAQREYYQMYKQIQFDASLNEGYRNILSRPSYRKRAFISITLMICTMSSGLLTIINYGVQLYAKLGYNAVQTLLFQTGYLAFAFLWATVAMSFVDKVPRNRLMGTGFAGACVAVALEMILTAKFLHTDNKAGLATAVFAFFLYIFCYNMTLDGPMFFYHAEIWPTHMRARGLTLAMAAYSGINIVWLQAAPTAFKNIGWKYYIFFVVFSAIGSVLCFFVFPDTLHKPLEEIAAIFGDEDLVQVYQKELDSAKIELEVIQEVIPVKGRAVIDRKEGKEGMGETRTQELEDIGSHV</sequence>
<feature type="transmembrane region" description="Helical" evidence="7">
    <location>
        <begin position="275"/>
        <end position="296"/>
    </location>
</feature>
<dbReference type="Pfam" id="PF00083">
    <property type="entry name" value="Sugar_tr"/>
    <property type="match status" value="1"/>
</dbReference>
<keyword evidence="4 7" id="KW-1133">Transmembrane helix</keyword>
<dbReference type="AlphaFoldDB" id="W9ZAZ8"/>
<keyword evidence="3 7" id="KW-0812">Transmembrane</keyword>
<evidence type="ECO:0000256" key="7">
    <source>
        <dbReference type="SAM" id="Phobius"/>
    </source>
</evidence>
<reference evidence="9 10" key="1">
    <citation type="submission" date="2013-03" db="EMBL/GenBank/DDBJ databases">
        <title>The Genome Sequence of Capronia epimyces CBS 606.96.</title>
        <authorList>
            <consortium name="The Broad Institute Genomics Platform"/>
            <person name="Cuomo C."/>
            <person name="de Hoog S."/>
            <person name="Gorbushina A."/>
            <person name="Walker B."/>
            <person name="Young S.K."/>
            <person name="Zeng Q."/>
            <person name="Gargeya S."/>
            <person name="Fitzgerald M."/>
            <person name="Haas B."/>
            <person name="Abouelleil A."/>
            <person name="Allen A.W."/>
            <person name="Alvarado L."/>
            <person name="Arachchi H.M."/>
            <person name="Berlin A.M."/>
            <person name="Chapman S.B."/>
            <person name="Gainer-Dewar J."/>
            <person name="Goldberg J."/>
            <person name="Griggs A."/>
            <person name="Gujja S."/>
            <person name="Hansen M."/>
            <person name="Howarth C."/>
            <person name="Imamovic A."/>
            <person name="Ireland A."/>
            <person name="Larimer J."/>
            <person name="McCowan C."/>
            <person name="Murphy C."/>
            <person name="Pearson M."/>
            <person name="Poon T.W."/>
            <person name="Priest M."/>
            <person name="Roberts A."/>
            <person name="Saif S."/>
            <person name="Shea T."/>
            <person name="Sisk P."/>
            <person name="Sykes S."/>
            <person name="Wortman J."/>
            <person name="Nusbaum C."/>
            <person name="Birren B."/>
        </authorList>
    </citation>
    <scope>NUCLEOTIDE SEQUENCE [LARGE SCALE GENOMIC DNA]</scope>
    <source>
        <strain evidence="9 10">CBS 606.96</strain>
    </source>
</reference>
<dbReference type="GeneID" id="19164399"/>
<dbReference type="PANTHER" id="PTHR48022">
    <property type="entry name" value="PLASTIDIC GLUCOSE TRANSPORTER 4"/>
    <property type="match status" value="1"/>
</dbReference>
<dbReference type="InterPro" id="IPR036259">
    <property type="entry name" value="MFS_trans_sf"/>
</dbReference>
<evidence type="ECO:0000313" key="9">
    <source>
        <dbReference type="EMBL" id="EXJ91709.1"/>
    </source>
</evidence>
<evidence type="ECO:0000256" key="3">
    <source>
        <dbReference type="ARBA" id="ARBA00022692"/>
    </source>
</evidence>
<feature type="transmembrane region" description="Helical" evidence="7">
    <location>
        <begin position="410"/>
        <end position="428"/>
    </location>
</feature>